<dbReference type="PANTHER" id="PTHR43065:SF42">
    <property type="entry name" value="TWO-COMPONENT SENSOR PPRA"/>
    <property type="match status" value="1"/>
</dbReference>
<feature type="domain" description="PAC" evidence="12">
    <location>
        <begin position="232"/>
        <end position="282"/>
    </location>
</feature>
<dbReference type="SMART" id="SM00091">
    <property type="entry name" value="PAS"/>
    <property type="match status" value="3"/>
</dbReference>
<dbReference type="InterPro" id="IPR005467">
    <property type="entry name" value="His_kinase_dom"/>
</dbReference>
<protein>
    <recommendedName>
        <fullName evidence="2">histidine kinase</fullName>
        <ecNumber evidence="2">2.7.13.3</ecNumber>
    </recommendedName>
</protein>
<dbReference type="Proteomes" id="UP000186309">
    <property type="component" value="Chromosome"/>
</dbReference>
<dbReference type="NCBIfam" id="TIGR00229">
    <property type="entry name" value="sensory_box"/>
    <property type="match status" value="3"/>
</dbReference>
<evidence type="ECO:0000256" key="8">
    <source>
        <dbReference type="ARBA" id="ARBA00023012"/>
    </source>
</evidence>
<dbReference type="InterPro" id="IPR003594">
    <property type="entry name" value="HATPase_dom"/>
</dbReference>
<feature type="domain" description="PAS" evidence="11">
    <location>
        <begin position="304"/>
        <end position="357"/>
    </location>
</feature>
<evidence type="ECO:0000256" key="1">
    <source>
        <dbReference type="ARBA" id="ARBA00000085"/>
    </source>
</evidence>
<dbReference type="PANTHER" id="PTHR43065">
    <property type="entry name" value="SENSOR HISTIDINE KINASE"/>
    <property type="match status" value="1"/>
</dbReference>
<evidence type="ECO:0000256" key="5">
    <source>
        <dbReference type="ARBA" id="ARBA00022741"/>
    </source>
</evidence>
<keyword evidence="8" id="KW-0902">Two-component regulatory system</keyword>
<organism evidence="13 14">
    <name type="scientific">Paludisphaera borealis</name>
    <dbReference type="NCBI Taxonomy" id="1387353"/>
    <lineage>
        <taxon>Bacteria</taxon>
        <taxon>Pseudomonadati</taxon>
        <taxon>Planctomycetota</taxon>
        <taxon>Planctomycetia</taxon>
        <taxon>Isosphaerales</taxon>
        <taxon>Isosphaeraceae</taxon>
        <taxon>Paludisphaera</taxon>
    </lineage>
</organism>
<evidence type="ECO:0000256" key="6">
    <source>
        <dbReference type="ARBA" id="ARBA00022777"/>
    </source>
</evidence>
<dbReference type="OrthoDB" id="5287556at2"/>
<keyword evidence="14" id="KW-1185">Reference proteome</keyword>
<keyword evidence="4 13" id="KW-0808">Transferase</keyword>
<dbReference type="PROSITE" id="PS50109">
    <property type="entry name" value="HIS_KIN"/>
    <property type="match status" value="1"/>
</dbReference>
<evidence type="ECO:0000259" key="10">
    <source>
        <dbReference type="PROSITE" id="PS50109"/>
    </source>
</evidence>
<dbReference type="PRINTS" id="PR00344">
    <property type="entry name" value="BCTRLSENSOR"/>
</dbReference>
<sequence>MAPTSSPHDPVSQTSADGRPVAMWNDPEWTTAKRDRLLHRLLETGPQPFATIDLADRIVHVNQAFSTLVGYTPDELLGMSIMDLTAPQSHEITRRSHEQTLATGKTERVVKRYRHKDGRLVPVELLLDVARDDEGRPIGLFAFITEISQRIQAEEALLDSERRARTIFDGIHDAVLVHDQKRSILDANPAASRLLGYTRAELVGMNTARIDAPDFAAGFEDRLKRQLEDGRLSCEGTFLTKDGRTIPVEITTSTIQFDEQLAILAVIRDITERKALERTRREFARVQMQSAQALEAKNRALSQSEERYRRLTEGSLDAIVVTDGQGRILLFNPAAETIFGHESKEVIGEPLDLLIPSIFEQKAPPSPAPAAAEPPRQDLPLDVSPILGKTVELTGRKRDGGGFPIEISFSAVEANGRVEYVASIRDQTERQRMRAMLAHTDKLASIGLLSAGVAHEINNPLSYVGNNLAVLQRDVKGLMEMLGEAETAFQAIGAVEPEKAARFNEIVEEIDWPYIRENLLPMIDRTLEGVRRVANIVQKMRGLARTSRPRWEAVPFAELLDSALEMMSGRLKRDGVEVVVENHGVQLIHCVPTDLSQVLLNLLINALQAVESNGRTEGGRIEVDVRPLGPWVQISVADNGAGIAPEDLGRLFDPFFTTKPVGEGTGLGLAISHGIITGHGGRIEVESRPGDGTRFRVLLPKDPAGRPSSG</sequence>
<dbReference type="EMBL" id="CP019082">
    <property type="protein sequence ID" value="APW62170.1"/>
    <property type="molecule type" value="Genomic_DNA"/>
</dbReference>
<comment type="catalytic activity">
    <reaction evidence="1">
        <text>ATP + protein L-histidine = ADP + protein N-phospho-L-histidine.</text>
        <dbReference type="EC" id="2.7.13.3"/>
    </reaction>
</comment>
<dbReference type="InterPro" id="IPR000014">
    <property type="entry name" value="PAS"/>
</dbReference>
<dbReference type="GO" id="GO:0005524">
    <property type="term" value="F:ATP binding"/>
    <property type="evidence" value="ECO:0007669"/>
    <property type="project" value="UniProtKB-KW"/>
</dbReference>
<dbReference type="SUPFAM" id="SSF55874">
    <property type="entry name" value="ATPase domain of HSP90 chaperone/DNA topoisomerase II/histidine kinase"/>
    <property type="match status" value="1"/>
</dbReference>
<feature type="compositionally biased region" description="Polar residues" evidence="9">
    <location>
        <begin position="1"/>
        <end position="16"/>
    </location>
</feature>
<name>A0A1U7CT93_9BACT</name>
<proteinExistence type="predicted"/>
<dbReference type="InterPro" id="IPR035965">
    <property type="entry name" value="PAS-like_dom_sf"/>
</dbReference>
<feature type="domain" description="Histidine kinase" evidence="10">
    <location>
        <begin position="452"/>
        <end position="703"/>
    </location>
</feature>
<dbReference type="GO" id="GO:0000155">
    <property type="term" value="F:phosphorelay sensor kinase activity"/>
    <property type="evidence" value="ECO:0007669"/>
    <property type="project" value="InterPro"/>
</dbReference>
<accession>A0A1U7CT93</accession>
<dbReference type="PROSITE" id="PS50113">
    <property type="entry name" value="PAC"/>
    <property type="match status" value="2"/>
</dbReference>
<dbReference type="InterPro" id="IPR036890">
    <property type="entry name" value="HATPase_C_sf"/>
</dbReference>
<keyword evidence="6 13" id="KW-0418">Kinase</keyword>
<reference evidence="14" key="1">
    <citation type="submission" date="2016-12" db="EMBL/GenBank/DDBJ databases">
        <title>Comparative genomics of four Isosphaeraceae planctomycetes: a common pool of plasmids and glycoside hydrolase genes.</title>
        <authorList>
            <person name="Ivanova A."/>
        </authorList>
    </citation>
    <scope>NUCLEOTIDE SEQUENCE [LARGE SCALE GENOMIC DNA]</scope>
    <source>
        <strain evidence="14">PX4</strain>
    </source>
</reference>
<keyword evidence="3" id="KW-0597">Phosphoprotein</keyword>
<dbReference type="InterPro" id="IPR013767">
    <property type="entry name" value="PAS_fold"/>
</dbReference>
<evidence type="ECO:0000256" key="3">
    <source>
        <dbReference type="ARBA" id="ARBA00022553"/>
    </source>
</evidence>
<keyword evidence="5" id="KW-0547">Nucleotide-binding</keyword>
<dbReference type="SMART" id="SM00086">
    <property type="entry name" value="PAC"/>
    <property type="match status" value="3"/>
</dbReference>
<feature type="domain" description="PAC" evidence="12">
    <location>
        <begin position="104"/>
        <end position="159"/>
    </location>
</feature>
<evidence type="ECO:0000256" key="9">
    <source>
        <dbReference type="SAM" id="MobiDB-lite"/>
    </source>
</evidence>
<evidence type="ECO:0000256" key="2">
    <source>
        <dbReference type="ARBA" id="ARBA00012438"/>
    </source>
</evidence>
<dbReference type="SMART" id="SM00387">
    <property type="entry name" value="HATPase_c"/>
    <property type="match status" value="1"/>
</dbReference>
<feature type="domain" description="PAS" evidence="11">
    <location>
        <begin position="34"/>
        <end position="104"/>
    </location>
</feature>
<dbReference type="CDD" id="cd00130">
    <property type="entry name" value="PAS"/>
    <property type="match status" value="3"/>
</dbReference>
<dbReference type="GO" id="GO:0006355">
    <property type="term" value="P:regulation of DNA-templated transcription"/>
    <property type="evidence" value="ECO:0007669"/>
    <property type="project" value="InterPro"/>
</dbReference>
<dbReference type="KEGG" id="pbor:BSF38_03702"/>
<dbReference type="EC" id="2.7.13.3" evidence="2"/>
<dbReference type="PROSITE" id="PS50112">
    <property type="entry name" value="PAS"/>
    <property type="match status" value="3"/>
</dbReference>
<dbReference type="Gene3D" id="3.30.565.10">
    <property type="entry name" value="Histidine kinase-like ATPase, C-terminal domain"/>
    <property type="match status" value="1"/>
</dbReference>
<evidence type="ECO:0000313" key="13">
    <source>
        <dbReference type="EMBL" id="APW62170.1"/>
    </source>
</evidence>
<feature type="region of interest" description="Disordered" evidence="9">
    <location>
        <begin position="1"/>
        <end position="23"/>
    </location>
</feature>
<feature type="domain" description="PAS" evidence="11">
    <location>
        <begin position="160"/>
        <end position="230"/>
    </location>
</feature>
<dbReference type="AlphaFoldDB" id="A0A1U7CT93"/>
<gene>
    <name evidence="13" type="primary">kinE_2</name>
    <name evidence="13" type="ORF">BSF38_03702</name>
</gene>
<evidence type="ECO:0000256" key="4">
    <source>
        <dbReference type="ARBA" id="ARBA00022679"/>
    </source>
</evidence>
<dbReference type="SUPFAM" id="SSF47384">
    <property type="entry name" value="Homodimeric domain of signal transducing histidine kinase"/>
    <property type="match status" value="1"/>
</dbReference>
<dbReference type="SUPFAM" id="SSF55785">
    <property type="entry name" value="PYP-like sensor domain (PAS domain)"/>
    <property type="match status" value="3"/>
</dbReference>
<dbReference type="InterPro" id="IPR004358">
    <property type="entry name" value="Sig_transdc_His_kin-like_C"/>
</dbReference>
<evidence type="ECO:0000259" key="12">
    <source>
        <dbReference type="PROSITE" id="PS50113"/>
    </source>
</evidence>
<dbReference type="STRING" id="1387353.BSF38_03702"/>
<keyword evidence="7" id="KW-0067">ATP-binding</keyword>
<dbReference type="InterPro" id="IPR000700">
    <property type="entry name" value="PAS-assoc_C"/>
</dbReference>
<dbReference type="Gene3D" id="3.30.450.20">
    <property type="entry name" value="PAS domain"/>
    <property type="match status" value="3"/>
</dbReference>
<dbReference type="InterPro" id="IPR001610">
    <property type="entry name" value="PAC"/>
</dbReference>
<dbReference type="Pfam" id="PF00989">
    <property type="entry name" value="PAS"/>
    <property type="match status" value="2"/>
</dbReference>
<dbReference type="Pfam" id="PF13426">
    <property type="entry name" value="PAS_9"/>
    <property type="match status" value="1"/>
</dbReference>
<evidence type="ECO:0000313" key="14">
    <source>
        <dbReference type="Proteomes" id="UP000186309"/>
    </source>
</evidence>
<dbReference type="RefSeq" id="WP_076348037.1">
    <property type="nucleotide sequence ID" value="NZ_CP019082.1"/>
</dbReference>
<evidence type="ECO:0000259" key="11">
    <source>
        <dbReference type="PROSITE" id="PS50112"/>
    </source>
</evidence>
<evidence type="ECO:0000256" key="7">
    <source>
        <dbReference type="ARBA" id="ARBA00022840"/>
    </source>
</evidence>
<dbReference type="Gene3D" id="1.10.287.130">
    <property type="match status" value="1"/>
</dbReference>
<dbReference type="InterPro" id="IPR036097">
    <property type="entry name" value="HisK_dim/P_sf"/>
</dbReference>
<dbReference type="Pfam" id="PF02518">
    <property type="entry name" value="HATPase_c"/>
    <property type="match status" value="1"/>
</dbReference>